<protein>
    <submittedName>
        <fullName evidence="3">Sulfatase-like hydrolase/transferase</fullName>
    </submittedName>
</protein>
<dbReference type="Pfam" id="PF00884">
    <property type="entry name" value="Sulfatase"/>
    <property type="match status" value="1"/>
</dbReference>
<dbReference type="InterPro" id="IPR000917">
    <property type="entry name" value="Sulfatase_N"/>
</dbReference>
<dbReference type="Gene3D" id="3.30.1120.10">
    <property type="match status" value="1"/>
</dbReference>
<reference evidence="4" key="1">
    <citation type="journal article" date="2019" name="Int. J. Syst. Evol. Microbiol.">
        <title>The Global Catalogue of Microorganisms (GCM) 10K type strain sequencing project: providing services to taxonomists for standard genome sequencing and annotation.</title>
        <authorList>
            <consortium name="The Broad Institute Genomics Platform"/>
            <consortium name="The Broad Institute Genome Sequencing Center for Infectious Disease"/>
            <person name="Wu L."/>
            <person name="Ma J."/>
        </authorList>
    </citation>
    <scope>NUCLEOTIDE SEQUENCE [LARGE SCALE GENOMIC DNA]</scope>
    <source>
        <strain evidence="4">CGMCC 4.7466</strain>
    </source>
</reference>
<comment type="similarity">
    <text evidence="1">Belongs to the sulfatase family.</text>
</comment>
<dbReference type="RefSeq" id="WP_377063896.1">
    <property type="nucleotide sequence ID" value="NZ_JBHSJJ010000004.1"/>
</dbReference>
<evidence type="ECO:0000313" key="3">
    <source>
        <dbReference type="EMBL" id="MFC4871948.1"/>
    </source>
</evidence>
<proteinExistence type="inferred from homology"/>
<dbReference type="SUPFAM" id="SSF53649">
    <property type="entry name" value="Alkaline phosphatase-like"/>
    <property type="match status" value="1"/>
</dbReference>
<dbReference type="InterPro" id="IPR050738">
    <property type="entry name" value="Sulfatase"/>
</dbReference>
<gene>
    <name evidence="3" type="ORF">ACFPFU_09635</name>
</gene>
<sequence length="221" mass="24506">MPHVPLFASEEFRGRERGLYGDVVEEVDWGVGQVQETLTDEELDENTFVVFTSDNGPWVVMDQPGGSAGLFFGAKATSYEGGVREPAIFWMPGTVKPGVISKMGGTLDLLPTISNMAGTSLPEDRLYNAYDLTPVLTGEDAGPRKELIYYHGTRVFAARIGAYEAVYYSNNPQVCPGNMQKLDKPRLFNLSVDPSERFDLAEEHPGEIKIPLRDTCRHEKD</sequence>
<dbReference type="Pfam" id="PF14707">
    <property type="entry name" value="Sulfatase_C"/>
    <property type="match status" value="1"/>
</dbReference>
<feature type="domain" description="Sulfatase N-terminal" evidence="2">
    <location>
        <begin position="3"/>
        <end position="118"/>
    </location>
</feature>
<dbReference type="Gene3D" id="3.40.720.10">
    <property type="entry name" value="Alkaline Phosphatase, subunit A"/>
    <property type="match status" value="1"/>
</dbReference>
<dbReference type="EMBL" id="JBHSJJ010000004">
    <property type="protein sequence ID" value="MFC4871948.1"/>
    <property type="molecule type" value="Genomic_DNA"/>
</dbReference>
<evidence type="ECO:0000313" key="4">
    <source>
        <dbReference type="Proteomes" id="UP001595818"/>
    </source>
</evidence>
<organism evidence="3 4">
    <name type="scientific">Negadavirga shengliensis</name>
    <dbReference type="NCBI Taxonomy" id="1389218"/>
    <lineage>
        <taxon>Bacteria</taxon>
        <taxon>Pseudomonadati</taxon>
        <taxon>Bacteroidota</taxon>
        <taxon>Cytophagia</taxon>
        <taxon>Cytophagales</taxon>
        <taxon>Cyclobacteriaceae</taxon>
        <taxon>Negadavirga</taxon>
    </lineage>
</organism>
<dbReference type="PANTHER" id="PTHR42693">
    <property type="entry name" value="ARYLSULFATASE FAMILY MEMBER"/>
    <property type="match status" value="1"/>
</dbReference>
<name>A0ABV9T010_9BACT</name>
<dbReference type="Proteomes" id="UP001595818">
    <property type="component" value="Unassembled WGS sequence"/>
</dbReference>
<dbReference type="InterPro" id="IPR017850">
    <property type="entry name" value="Alkaline_phosphatase_core_sf"/>
</dbReference>
<comment type="caution">
    <text evidence="3">The sequence shown here is derived from an EMBL/GenBank/DDBJ whole genome shotgun (WGS) entry which is preliminary data.</text>
</comment>
<dbReference type="PANTHER" id="PTHR42693:SF11">
    <property type="entry name" value="ARYLSULFATASE A"/>
    <property type="match status" value="1"/>
</dbReference>
<evidence type="ECO:0000256" key="1">
    <source>
        <dbReference type="ARBA" id="ARBA00008779"/>
    </source>
</evidence>
<evidence type="ECO:0000259" key="2">
    <source>
        <dbReference type="Pfam" id="PF00884"/>
    </source>
</evidence>
<accession>A0ABV9T010</accession>
<keyword evidence="4" id="KW-1185">Reference proteome</keyword>